<evidence type="ECO:0000313" key="3">
    <source>
        <dbReference type="Proteomes" id="UP001387364"/>
    </source>
</evidence>
<evidence type="ECO:0000313" key="2">
    <source>
        <dbReference type="EMBL" id="WXB95061.1"/>
    </source>
</evidence>
<dbReference type="Pfam" id="PF13539">
    <property type="entry name" value="Peptidase_M15_4"/>
    <property type="match status" value="1"/>
</dbReference>
<feature type="domain" description="SPOR" evidence="1">
    <location>
        <begin position="153"/>
        <end position="228"/>
    </location>
</feature>
<dbReference type="Pfam" id="PF05036">
    <property type="entry name" value="SPOR"/>
    <property type="match status" value="1"/>
</dbReference>
<proteinExistence type="predicted"/>
<dbReference type="InterPro" id="IPR036680">
    <property type="entry name" value="SPOR-like_sf"/>
</dbReference>
<organism evidence="2 3">
    <name type="scientific">Bacillus kandeliae</name>
    <dbReference type="NCBI Taxonomy" id="3129297"/>
    <lineage>
        <taxon>Bacteria</taxon>
        <taxon>Bacillati</taxon>
        <taxon>Bacillota</taxon>
        <taxon>Bacilli</taxon>
        <taxon>Bacillales</taxon>
        <taxon>Bacillaceae</taxon>
        <taxon>Bacillus</taxon>
    </lineage>
</organism>
<dbReference type="InterPro" id="IPR039561">
    <property type="entry name" value="Peptidase_M15C"/>
</dbReference>
<dbReference type="SUPFAM" id="SSF110997">
    <property type="entry name" value="Sporulation related repeat"/>
    <property type="match status" value="1"/>
</dbReference>
<reference evidence="2 3" key="1">
    <citation type="submission" date="2024-02" db="EMBL/GenBank/DDBJ databases">
        <title>Seven novel Bacillus-like species.</title>
        <authorList>
            <person name="Liu G."/>
        </authorList>
    </citation>
    <scope>NUCLEOTIDE SEQUENCE [LARGE SCALE GENOMIC DNA]</scope>
    <source>
        <strain evidence="2 3">FJAT-52991</strain>
        <plasmid evidence="2 3">unnamed2</plasmid>
    </source>
</reference>
<dbReference type="Gene3D" id="3.30.70.1070">
    <property type="entry name" value="Sporulation related repeat"/>
    <property type="match status" value="1"/>
</dbReference>
<dbReference type="Proteomes" id="UP001387364">
    <property type="component" value="Plasmid unnamed2"/>
</dbReference>
<dbReference type="RefSeq" id="WP_338754951.1">
    <property type="nucleotide sequence ID" value="NZ_CP147406.1"/>
</dbReference>
<dbReference type="EMBL" id="CP147406">
    <property type="protein sequence ID" value="WXB95061.1"/>
    <property type="molecule type" value="Genomic_DNA"/>
</dbReference>
<accession>A0ABZ2NBR0</accession>
<dbReference type="InterPro" id="IPR009045">
    <property type="entry name" value="Zn_M74/Hedgehog-like"/>
</dbReference>
<dbReference type="CDD" id="cd14845">
    <property type="entry name" value="L-Ala-D-Glu_peptidase_like"/>
    <property type="match status" value="1"/>
</dbReference>
<sequence length="229" mass="25928">MKKADLLEKAKKKLAGVHPYVAEKALKLVEMTCKENIAIIITQGLRTISEQNLLYEQGRSKPGNIVTNARGGHSYHNFGLAFDYCVCDVKGGKLIPNWTVDKRWKRVGALGQELGLEWGGNWRDFVDYPHFQYTFGLSLAQLRSGKKPPAHVKKNSKKYRVLTGTFKDPKEQQAAAERLRKATGWVVYAIEKKGLRLMTGTFSRREEAENAAERVRTEFKWTAGVQEEG</sequence>
<geneLocation type="plasmid" evidence="2 3">
    <name>unnamed2</name>
</geneLocation>
<dbReference type="SUPFAM" id="SSF55166">
    <property type="entry name" value="Hedgehog/DD-peptidase"/>
    <property type="match status" value="1"/>
</dbReference>
<protein>
    <submittedName>
        <fullName evidence="2">M15 family metallopeptidase</fullName>
    </submittedName>
</protein>
<evidence type="ECO:0000259" key="1">
    <source>
        <dbReference type="PROSITE" id="PS51724"/>
    </source>
</evidence>
<gene>
    <name evidence="2" type="ORF">WDJ61_18975</name>
</gene>
<dbReference type="InterPro" id="IPR007730">
    <property type="entry name" value="SPOR-like_dom"/>
</dbReference>
<dbReference type="Gene3D" id="3.30.1380.10">
    <property type="match status" value="1"/>
</dbReference>
<name>A0ABZ2NBR0_9BACI</name>
<dbReference type="PROSITE" id="PS51724">
    <property type="entry name" value="SPOR"/>
    <property type="match status" value="1"/>
</dbReference>
<keyword evidence="2" id="KW-0614">Plasmid</keyword>
<keyword evidence="3" id="KW-1185">Reference proteome</keyword>